<feature type="domain" description="Metallo-beta-lactamase" evidence="1">
    <location>
        <begin position="16"/>
        <end position="216"/>
    </location>
</feature>
<dbReference type="EMBL" id="NUAN01000071">
    <property type="protein sequence ID" value="PEN97773.1"/>
    <property type="molecule type" value="Genomic_DNA"/>
</dbReference>
<accession>A0A9X6UC45</accession>
<dbReference type="PANTHER" id="PTHR42663:SF6">
    <property type="entry name" value="HYDROLASE C777.06C-RELATED"/>
    <property type="match status" value="1"/>
</dbReference>
<dbReference type="SMART" id="SM00849">
    <property type="entry name" value="Lactamase_B"/>
    <property type="match status" value="1"/>
</dbReference>
<reference evidence="2 3" key="1">
    <citation type="submission" date="2017-09" db="EMBL/GenBank/DDBJ databases">
        <title>Large-scale bioinformatics analysis of Bacillus genomes uncovers conserved roles of natural products in bacterial physiology.</title>
        <authorList>
            <consortium name="Agbiome Team Llc"/>
            <person name="Bleich R.M."/>
            <person name="Kirk G.J."/>
            <person name="Santa Maria K.C."/>
            <person name="Allen S.E."/>
            <person name="Farag S."/>
            <person name="Shank E.A."/>
            <person name="Bowers A."/>
        </authorList>
    </citation>
    <scope>NUCLEOTIDE SEQUENCE [LARGE SCALE GENOMIC DNA]</scope>
    <source>
        <strain evidence="2 3">AFS027647</strain>
    </source>
</reference>
<organism evidence="2 3">
    <name type="scientific">Bacillus cereus</name>
    <dbReference type="NCBI Taxonomy" id="1396"/>
    <lineage>
        <taxon>Bacteria</taxon>
        <taxon>Bacillati</taxon>
        <taxon>Bacillota</taxon>
        <taxon>Bacilli</taxon>
        <taxon>Bacillales</taxon>
        <taxon>Bacillaceae</taxon>
        <taxon>Bacillus</taxon>
        <taxon>Bacillus cereus group</taxon>
    </lineage>
</organism>
<dbReference type="InterPro" id="IPR036866">
    <property type="entry name" value="RibonucZ/Hydroxyglut_hydro"/>
</dbReference>
<dbReference type="AlphaFoldDB" id="A0A9X6UC45"/>
<gene>
    <name evidence="2" type="ORF">CN553_12030</name>
</gene>
<dbReference type="Gene3D" id="3.60.15.10">
    <property type="entry name" value="Ribonuclease Z/Hydroxyacylglutathione hydrolase-like"/>
    <property type="match status" value="1"/>
</dbReference>
<evidence type="ECO:0000313" key="3">
    <source>
        <dbReference type="Proteomes" id="UP000220691"/>
    </source>
</evidence>
<name>A0A9X6UC45_BACCE</name>
<evidence type="ECO:0000259" key="1">
    <source>
        <dbReference type="SMART" id="SM00849"/>
    </source>
</evidence>
<evidence type="ECO:0000313" key="2">
    <source>
        <dbReference type="EMBL" id="PEN97773.1"/>
    </source>
</evidence>
<protein>
    <submittedName>
        <fullName evidence="2">Ribonuclease Z</fullName>
    </submittedName>
</protein>
<dbReference type="Proteomes" id="UP000220691">
    <property type="component" value="Unassembled WGS sequence"/>
</dbReference>
<dbReference type="Pfam" id="PF23023">
    <property type="entry name" value="Anti-Pycsar_Apyc1"/>
    <property type="match status" value="1"/>
</dbReference>
<dbReference type="InterPro" id="IPR001279">
    <property type="entry name" value="Metallo-B-lactamas"/>
</dbReference>
<proteinExistence type="predicted"/>
<sequence>MLNFIGCGSAFNTKLGNNGAFIKSDDMLFLIDCGSSTFERIQRAGLLEGVNHIEVLLTHTHPDHVGSLGDLIFYGFYSMGELMKPNVTVFAPYNLKIRHLLKMMGVDEGTYKLCQFDKTAGIHYGDFHMNFEAIPVTHVTELDCFGYLISYQNKLAYYSGDSNDIPQNVLHDFDKGKIDLFYQDTCKADYEGNVHLSLRKLNDLIWVNRDRVYCMHLDNGFDEKEAEELGFNIVRPII</sequence>
<dbReference type="RefSeq" id="WP_098126374.1">
    <property type="nucleotide sequence ID" value="NZ_NUAN01000071.1"/>
</dbReference>
<dbReference type="PANTHER" id="PTHR42663">
    <property type="entry name" value="HYDROLASE C777.06C-RELATED-RELATED"/>
    <property type="match status" value="1"/>
</dbReference>
<dbReference type="SUPFAM" id="SSF56281">
    <property type="entry name" value="Metallo-hydrolase/oxidoreductase"/>
    <property type="match status" value="1"/>
</dbReference>
<comment type="caution">
    <text evidence="2">The sequence shown here is derived from an EMBL/GenBank/DDBJ whole genome shotgun (WGS) entry which is preliminary data.</text>
</comment>